<proteinExistence type="predicted"/>
<feature type="transmembrane region" description="Helical" evidence="5">
    <location>
        <begin position="32"/>
        <end position="56"/>
    </location>
</feature>
<keyword evidence="7" id="KW-1185">Reference proteome</keyword>
<evidence type="ECO:0000256" key="2">
    <source>
        <dbReference type="ARBA" id="ARBA00022692"/>
    </source>
</evidence>
<accession>A0A3A8AW80</accession>
<protein>
    <submittedName>
        <fullName evidence="6">MAPEG family protein</fullName>
    </submittedName>
</protein>
<dbReference type="GO" id="GO:0045055">
    <property type="term" value="P:regulated exocytosis"/>
    <property type="evidence" value="ECO:0007669"/>
    <property type="project" value="TreeGrafter"/>
</dbReference>
<dbReference type="RefSeq" id="WP_121165872.1">
    <property type="nucleotide sequence ID" value="NZ_RAPE01000002.1"/>
</dbReference>
<dbReference type="PANTHER" id="PTHR31004:SF1">
    <property type="entry name" value="TRANSMEMBRANE PROTEIN 79"/>
    <property type="match status" value="1"/>
</dbReference>
<evidence type="ECO:0000313" key="6">
    <source>
        <dbReference type="EMBL" id="RKF14920.1"/>
    </source>
</evidence>
<keyword evidence="3 5" id="KW-1133">Transmembrane helix</keyword>
<keyword evidence="4 5" id="KW-0472">Membrane</keyword>
<dbReference type="SUPFAM" id="SSF161084">
    <property type="entry name" value="MAPEG domain-like"/>
    <property type="match status" value="1"/>
</dbReference>
<sequence length="168" mass="17579">MTDRARIALGMAAGLLWAVGLLWGAARYVQLPVFTLVPTIMTAFLAPGLVMAAMVARLAQRRFFDEGIIGGGAFAPGSAADIDQRVLRNTAEQLVLALCIWPAAAVLLAGQGPGVIVSLGIGFAIARLAFWAGYHIAPPLRAFGFAATFYPTVLVALWALVRLAGMAG</sequence>
<evidence type="ECO:0000256" key="1">
    <source>
        <dbReference type="ARBA" id="ARBA00004370"/>
    </source>
</evidence>
<name>A0A3A8AW80_9RHOB</name>
<dbReference type="PANTHER" id="PTHR31004">
    <property type="entry name" value="TRANSMEMBRANE PROTEIN 79"/>
    <property type="match status" value="1"/>
</dbReference>
<comment type="caution">
    <text evidence="6">The sequence shown here is derived from an EMBL/GenBank/DDBJ whole genome shotgun (WGS) entry which is preliminary data.</text>
</comment>
<comment type="subcellular location">
    <subcellularLocation>
        <location evidence="1">Membrane</location>
    </subcellularLocation>
</comment>
<evidence type="ECO:0000256" key="3">
    <source>
        <dbReference type="ARBA" id="ARBA00022989"/>
    </source>
</evidence>
<evidence type="ECO:0000313" key="7">
    <source>
        <dbReference type="Proteomes" id="UP000281128"/>
    </source>
</evidence>
<dbReference type="Gene3D" id="1.20.120.550">
    <property type="entry name" value="Membrane associated eicosanoid/glutathione metabolism-like domain"/>
    <property type="match status" value="1"/>
</dbReference>
<dbReference type="EMBL" id="RAPE01000002">
    <property type="protein sequence ID" value="RKF14920.1"/>
    <property type="molecule type" value="Genomic_DNA"/>
</dbReference>
<dbReference type="Proteomes" id="UP000281128">
    <property type="component" value="Unassembled WGS sequence"/>
</dbReference>
<gene>
    <name evidence="6" type="ORF">D6850_08620</name>
</gene>
<dbReference type="OrthoDB" id="582367at2"/>
<dbReference type="InterPro" id="IPR001129">
    <property type="entry name" value="Membr-assoc_MAPEG"/>
</dbReference>
<feature type="transmembrane region" description="Helical" evidence="5">
    <location>
        <begin position="7"/>
        <end position="26"/>
    </location>
</feature>
<dbReference type="Pfam" id="PF01124">
    <property type="entry name" value="MAPEG"/>
    <property type="match status" value="1"/>
</dbReference>
<dbReference type="InterPro" id="IPR023352">
    <property type="entry name" value="MAPEG-like_dom_sf"/>
</dbReference>
<dbReference type="GO" id="GO:0005765">
    <property type="term" value="C:lysosomal membrane"/>
    <property type="evidence" value="ECO:0007669"/>
    <property type="project" value="TreeGrafter"/>
</dbReference>
<feature type="transmembrane region" description="Helical" evidence="5">
    <location>
        <begin position="116"/>
        <end position="136"/>
    </location>
</feature>
<reference evidence="6 7" key="1">
    <citation type="submission" date="2018-09" db="EMBL/GenBank/DDBJ databases">
        <title>Roseovarius spongiae sp. nov., isolated from a marine sponge.</title>
        <authorList>
            <person name="Zhuang L."/>
            <person name="Luo L."/>
        </authorList>
    </citation>
    <scope>NUCLEOTIDE SEQUENCE [LARGE SCALE GENOMIC DNA]</scope>
    <source>
        <strain evidence="6 7">HN-E21</strain>
    </source>
</reference>
<keyword evidence="2 5" id="KW-0812">Transmembrane</keyword>
<evidence type="ECO:0000256" key="4">
    <source>
        <dbReference type="ARBA" id="ARBA00023136"/>
    </source>
</evidence>
<dbReference type="AlphaFoldDB" id="A0A3A8AW80"/>
<feature type="transmembrane region" description="Helical" evidence="5">
    <location>
        <begin position="143"/>
        <end position="161"/>
    </location>
</feature>
<organism evidence="6 7">
    <name type="scientific">Roseovarius spongiae</name>
    <dbReference type="NCBI Taxonomy" id="2320272"/>
    <lineage>
        <taxon>Bacteria</taxon>
        <taxon>Pseudomonadati</taxon>
        <taxon>Pseudomonadota</taxon>
        <taxon>Alphaproteobacteria</taxon>
        <taxon>Rhodobacterales</taxon>
        <taxon>Roseobacteraceae</taxon>
        <taxon>Roseovarius</taxon>
    </lineage>
</organism>
<evidence type="ECO:0000256" key="5">
    <source>
        <dbReference type="SAM" id="Phobius"/>
    </source>
</evidence>